<gene>
    <name evidence="2" type="ORF">Lche_2224</name>
    <name evidence="3" type="ORF">NCTC11976_02855</name>
</gene>
<dbReference type="PATRIC" id="fig|28084.5.peg.2411"/>
<evidence type="ECO:0000313" key="3">
    <source>
        <dbReference type="EMBL" id="VEB38671.1"/>
    </source>
</evidence>
<accession>A0A0W0S9C2</accession>
<keyword evidence="1" id="KW-0472">Membrane</keyword>
<dbReference type="RefSeq" id="WP_028380035.1">
    <property type="nucleotide sequence ID" value="NZ_CAAAIT010000001.1"/>
</dbReference>
<sequence>MKLIGLFFLTMVCIFVLDMIWLGIIAKSVYAQNIGMLLRKSGTGMAPIWWAAAVVYVCIALGIVYFVLPGAQGNYMLALAGGVILGFVTYGIYDFTNYSILANWPLKITIIDFIWGMVLCGLSSLFAAFIQNRFFS</sequence>
<evidence type="ECO:0000313" key="5">
    <source>
        <dbReference type="Proteomes" id="UP000277577"/>
    </source>
</evidence>
<name>A0A0W0S9C2_9GAMM</name>
<dbReference type="AlphaFoldDB" id="A0A0W0S9C2"/>
<dbReference type="Proteomes" id="UP000277577">
    <property type="component" value="Chromosome"/>
</dbReference>
<organism evidence="2 4">
    <name type="scientific">Legionella cherrii</name>
    <dbReference type="NCBI Taxonomy" id="28084"/>
    <lineage>
        <taxon>Bacteria</taxon>
        <taxon>Pseudomonadati</taxon>
        <taxon>Pseudomonadota</taxon>
        <taxon>Gammaproteobacteria</taxon>
        <taxon>Legionellales</taxon>
        <taxon>Legionellaceae</taxon>
        <taxon>Legionella</taxon>
    </lineage>
</organism>
<proteinExistence type="predicted"/>
<feature type="transmembrane region" description="Helical" evidence="1">
    <location>
        <begin position="113"/>
        <end position="130"/>
    </location>
</feature>
<dbReference type="EMBL" id="LNXW01000013">
    <property type="protein sequence ID" value="KTC80204.1"/>
    <property type="molecule type" value="Genomic_DNA"/>
</dbReference>
<keyword evidence="1" id="KW-1133">Transmembrane helix</keyword>
<dbReference type="OrthoDB" id="166547at2"/>
<keyword evidence="5" id="KW-1185">Reference proteome</keyword>
<reference evidence="2 4" key="1">
    <citation type="submission" date="2015-11" db="EMBL/GenBank/DDBJ databases">
        <title>Genomic analysis of 38 Legionella species identifies large and diverse effector repertoires.</title>
        <authorList>
            <person name="Burstein D."/>
            <person name="Amaro F."/>
            <person name="Zusman T."/>
            <person name="Lifshitz Z."/>
            <person name="Cohen O."/>
            <person name="Gilbert J.A."/>
            <person name="Pupko T."/>
            <person name="Shuman H.A."/>
            <person name="Segal G."/>
        </authorList>
    </citation>
    <scope>NUCLEOTIDE SEQUENCE [LARGE SCALE GENOMIC DNA]</scope>
    <source>
        <strain evidence="2 4">ORW</strain>
    </source>
</reference>
<feature type="transmembrane region" description="Helical" evidence="1">
    <location>
        <begin position="47"/>
        <end position="68"/>
    </location>
</feature>
<reference evidence="3 5" key="2">
    <citation type="submission" date="2018-12" db="EMBL/GenBank/DDBJ databases">
        <authorList>
            <consortium name="Pathogen Informatics"/>
        </authorList>
    </citation>
    <scope>NUCLEOTIDE SEQUENCE [LARGE SCALE GENOMIC DNA]</scope>
    <source>
        <strain evidence="3 5">NCTC11976</strain>
    </source>
</reference>
<dbReference type="Proteomes" id="UP000054921">
    <property type="component" value="Unassembled WGS sequence"/>
</dbReference>
<evidence type="ECO:0000313" key="4">
    <source>
        <dbReference type="Proteomes" id="UP000054921"/>
    </source>
</evidence>
<dbReference type="STRING" id="28084.Lche_2224"/>
<evidence type="ECO:0000256" key="1">
    <source>
        <dbReference type="SAM" id="Phobius"/>
    </source>
</evidence>
<feature type="transmembrane region" description="Helical" evidence="1">
    <location>
        <begin position="75"/>
        <end position="93"/>
    </location>
</feature>
<dbReference type="EMBL" id="LR134173">
    <property type="protein sequence ID" value="VEB38671.1"/>
    <property type="molecule type" value="Genomic_DNA"/>
</dbReference>
<evidence type="ECO:0000313" key="2">
    <source>
        <dbReference type="EMBL" id="KTC80204.1"/>
    </source>
</evidence>
<dbReference type="InterPro" id="IPR018687">
    <property type="entry name" value="DUF2177_membr"/>
</dbReference>
<keyword evidence="1" id="KW-0812">Transmembrane</keyword>
<protein>
    <submittedName>
        <fullName evidence="2">Membrane protein</fullName>
    </submittedName>
</protein>
<dbReference type="Pfam" id="PF09945">
    <property type="entry name" value="DUF2177"/>
    <property type="match status" value="1"/>
</dbReference>